<dbReference type="eggNOG" id="COG0366">
    <property type="taxonomic scope" value="Bacteria"/>
</dbReference>
<keyword evidence="3" id="KW-1185">Reference proteome</keyword>
<evidence type="ECO:0000259" key="1">
    <source>
        <dbReference type="Pfam" id="PF00128"/>
    </source>
</evidence>
<dbReference type="PANTHER" id="PTHR10357:SF179">
    <property type="entry name" value="NEUTRAL AND BASIC AMINO ACID TRANSPORT PROTEIN RBAT"/>
    <property type="match status" value="1"/>
</dbReference>
<dbReference type="InterPro" id="IPR017853">
    <property type="entry name" value="GH"/>
</dbReference>
<evidence type="ECO:0000313" key="3">
    <source>
        <dbReference type="Proteomes" id="UP000031419"/>
    </source>
</evidence>
<dbReference type="GO" id="GO:0004556">
    <property type="term" value="F:alpha-amylase activity"/>
    <property type="evidence" value="ECO:0007669"/>
    <property type="project" value="TreeGrafter"/>
</dbReference>
<dbReference type="STRING" id="28042.GU90_11550"/>
<dbReference type="EMBL" id="JNVU01000029">
    <property type="protein sequence ID" value="KEI44105.1"/>
    <property type="molecule type" value="Genomic_DNA"/>
</dbReference>
<accession>A0A073AXK4</accession>
<organism evidence="2 3">
    <name type="scientific">Saccharopolyspora rectivirgula</name>
    <dbReference type="NCBI Taxonomy" id="28042"/>
    <lineage>
        <taxon>Bacteria</taxon>
        <taxon>Bacillati</taxon>
        <taxon>Actinomycetota</taxon>
        <taxon>Actinomycetes</taxon>
        <taxon>Pseudonocardiales</taxon>
        <taxon>Pseudonocardiaceae</taxon>
        <taxon>Saccharopolyspora</taxon>
    </lineage>
</organism>
<proteinExistence type="predicted"/>
<name>A0A073AXK4_9PSEU</name>
<feature type="domain" description="Glycosyl hydrolase family 13 catalytic" evidence="1">
    <location>
        <begin position="27"/>
        <end position="61"/>
    </location>
</feature>
<gene>
    <name evidence="2" type="ORF">GU90_11550</name>
</gene>
<dbReference type="Pfam" id="PF00128">
    <property type="entry name" value="Alpha-amylase"/>
    <property type="match status" value="1"/>
</dbReference>
<sequence>MHLNGSANNQVEHPWWLNAVYYRIDVRSFADSDGNGIGDLDGLRARLGYLELLGVDAIVLAGTGRNEPATESFAALVGEAHEAGIRVLLATDLDPAETDPQQALLPWLEFGIDGFHIAPRDDLSGAIGSAVAAYPDRVVIGSGKGRWHLHFNLDLAVAGFQAEKVQDAIDRILGSSSARPAWAMASHGSDRIRDEAALTPVRAMALVQLALPGAVCLRHGEELGIPGTQPIPMPWEGTEPPFGFSPAAGEWSAIPPEWADFTVEAQLEDPDSTLSLYRHALETRSAHASGGTSGIEWYGAPEGCFAFRRKDTNLTCALNTTDEPVPVPPGEVLLSSRPLLDGELPPGSAVWLA</sequence>
<dbReference type="Gene3D" id="3.20.20.80">
    <property type="entry name" value="Glycosidases"/>
    <property type="match status" value="2"/>
</dbReference>
<dbReference type="OrthoDB" id="3699959at2"/>
<dbReference type="SUPFAM" id="SSF51445">
    <property type="entry name" value="(Trans)glycosidases"/>
    <property type="match status" value="1"/>
</dbReference>
<evidence type="ECO:0000313" key="2">
    <source>
        <dbReference type="EMBL" id="KEI44105.1"/>
    </source>
</evidence>
<dbReference type="GO" id="GO:0009313">
    <property type="term" value="P:oligosaccharide catabolic process"/>
    <property type="evidence" value="ECO:0007669"/>
    <property type="project" value="TreeGrafter"/>
</dbReference>
<dbReference type="InterPro" id="IPR006047">
    <property type="entry name" value="GH13_cat_dom"/>
</dbReference>
<dbReference type="AlphaFoldDB" id="A0A073AXK4"/>
<comment type="caution">
    <text evidence="2">The sequence shown here is derived from an EMBL/GenBank/DDBJ whole genome shotgun (WGS) entry which is preliminary data.</text>
</comment>
<reference evidence="2 3" key="1">
    <citation type="submission" date="2014-06" db="EMBL/GenBank/DDBJ databases">
        <title>Saccharopolyspora rectivirgula DSM-43113 Genome sequencing.</title>
        <authorList>
            <person name="Barrera C."/>
            <person name="Millon L."/>
            <person name="Rognon B."/>
            <person name="Zaugg C."/>
            <person name="Monod M."/>
        </authorList>
    </citation>
    <scope>NUCLEOTIDE SEQUENCE [LARGE SCALE GENOMIC DNA]</scope>
    <source>
        <strain evidence="2 3">DSM 43113</strain>
    </source>
</reference>
<dbReference type="PANTHER" id="PTHR10357">
    <property type="entry name" value="ALPHA-AMYLASE FAMILY MEMBER"/>
    <property type="match status" value="1"/>
</dbReference>
<protein>
    <submittedName>
        <fullName evidence="2">Alpha-glucosidase</fullName>
    </submittedName>
</protein>
<dbReference type="Proteomes" id="UP000031419">
    <property type="component" value="Unassembled WGS sequence"/>
</dbReference>